<keyword evidence="6" id="KW-1185">Reference proteome</keyword>
<dbReference type="InterPro" id="IPR039528">
    <property type="entry name" value="DPM1-like"/>
</dbReference>
<dbReference type="CDD" id="cd06442">
    <property type="entry name" value="DPM1_like"/>
    <property type="match status" value="1"/>
</dbReference>
<dbReference type="OrthoDB" id="9811222at2"/>
<dbReference type="InterPro" id="IPR001173">
    <property type="entry name" value="Glyco_trans_2-like"/>
</dbReference>
<evidence type="ECO:0000256" key="2">
    <source>
        <dbReference type="ARBA" id="ARBA00022676"/>
    </source>
</evidence>
<dbReference type="RefSeq" id="WP_116882554.1">
    <property type="nucleotide sequence ID" value="NZ_CABMMC010000144.1"/>
</dbReference>
<dbReference type="GO" id="GO:0035269">
    <property type="term" value="P:protein O-linked glycosylation via mannose"/>
    <property type="evidence" value="ECO:0007669"/>
    <property type="project" value="TreeGrafter"/>
</dbReference>
<dbReference type="AlphaFoldDB" id="A0A2U1BA47"/>
<evidence type="ECO:0000259" key="4">
    <source>
        <dbReference type="Pfam" id="PF00535"/>
    </source>
</evidence>
<dbReference type="GO" id="GO:0004582">
    <property type="term" value="F:dolichyl-phosphate beta-D-mannosyltransferase activity"/>
    <property type="evidence" value="ECO:0007669"/>
    <property type="project" value="InterPro"/>
</dbReference>
<dbReference type="GO" id="GO:0006506">
    <property type="term" value="P:GPI anchor biosynthetic process"/>
    <property type="evidence" value="ECO:0007669"/>
    <property type="project" value="TreeGrafter"/>
</dbReference>
<comment type="similarity">
    <text evidence="1">Belongs to the glycosyltransferase 2 family.</text>
</comment>
<dbReference type="InterPro" id="IPR029044">
    <property type="entry name" value="Nucleotide-diphossugar_trans"/>
</dbReference>
<dbReference type="PANTHER" id="PTHR43398:SF1">
    <property type="entry name" value="DOLICHOL-PHOSPHATE MANNOSYLTRANSFERASE SUBUNIT 1"/>
    <property type="match status" value="1"/>
</dbReference>
<accession>A0A2U1BA47</accession>
<sequence length="238" mass="25967">MVTYSIVIPTLNERDNIVELLGQIGHCGLSNYEIIVADENSPDGTADAVNAYAAAGHPEVRAVLNDGDPGLSPSIVKGFETARGEILCCMDGDLQHDVGSLPGVLSEFNGGADFVIGSRYVKGGGFAEKWNPCRILISRTATLMARVMLGIKVADPMSGFFAIRRELFEELRPALTPRGFKIMLELLCLAVNRKGDTVRVVEHGIIFNRRKHGESKLTARVAAEYLQMLLALRRNRQA</sequence>
<evidence type="ECO:0000313" key="5">
    <source>
        <dbReference type="EMBL" id="PVY45525.1"/>
    </source>
</evidence>
<dbReference type="Gene3D" id="3.90.550.10">
    <property type="entry name" value="Spore Coat Polysaccharide Biosynthesis Protein SpsA, Chain A"/>
    <property type="match status" value="1"/>
</dbReference>
<dbReference type="Proteomes" id="UP000245959">
    <property type="component" value="Unassembled WGS sequence"/>
</dbReference>
<evidence type="ECO:0000313" key="6">
    <source>
        <dbReference type="Proteomes" id="UP000245959"/>
    </source>
</evidence>
<feature type="domain" description="Glycosyltransferase 2-like" evidence="4">
    <location>
        <begin position="5"/>
        <end position="171"/>
    </location>
</feature>
<keyword evidence="2" id="KW-0328">Glycosyltransferase</keyword>
<reference evidence="5 6" key="1">
    <citation type="submission" date="2018-04" db="EMBL/GenBank/DDBJ databases">
        <title>Genomic Encyclopedia of Type Strains, Phase IV (KMG-IV): sequencing the most valuable type-strain genomes for metagenomic binning, comparative biology and taxonomic classification.</title>
        <authorList>
            <person name="Goeker M."/>
        </authorList>
    </citation>
    <scope>NUCLEOTIDE SEQUENCE [LARGE SCALE GENOMIC DNA]</scope>
    <source>
        <strain evidence="5 6">DSM 14823</strain>
    </source>
</reference>
<gene>
    <name evidence="5" type="ORF">C8D82_10296</name>
</gene>
<dbReference type="GO" id="GO:0016020">
    <property type="term" value="C:membrane"/>
    <property type="evidence" value="ECO:0007669"/>
    <property type="project" value="GOC"/>
</dbReference>
<dbReference type="PANTHER" id="PTHR43398">
    <property type="entry name" value="DOLICHOL-PHOSPHATE MANNOSYLTRANSFERASE SUBUNIT 1"/>
    <property type="match status" value="1"/>
</dbReference>
<dbReference type="Pfam" id="PF00535">
    <property type="entry name" value="Glycos_transf_2"/>
    <property type="match status" value="1"/>
</dbReference>
<evidence type="ECO:0000256" key="1">
    <source>
        <dbReference type="ARBA" id="ARBA00006739"/>
    </source>
</evidence>
<keyword evidence="3 5" id="KW-0808">Transferase</keyword>
<name>A0A2U1BA47_9BACT</name>
<dbReference type="GeneID" id="78293886"/>
<protein>
    <submittedName>
        <fullName evidence="5">Glycosyl transferase family 2</fullName>
    </submittedName>
</protein>
<dbReference type="SUPFAM" id="SSF53448">
    <property type="entry name" value="Nucleotide-diphospho-sugar transferases"/>
    <property type="match status" value="1"/>
</dbReference>
<comment type="caution">
    <text evidence="5">The sequence shown here is derived from an EMBL/GenBank/DDBJ whole genome shotgun (WGS) entry which is preliminary data.</text>
</comment>
<dbReference type="GO" id="GO:0006488">
    <property type="term" value="P:dolichol-linked oligosaccharide biosynthetic process"/>
    <property type="evidence" value="ECO:0007669"/>
    <property type="project" value="TreeGrafter"/>
</dbReference>
<proteinExistence type="inferred from homology"/>
<evidence type="ECO:0000256" key="3">
    <source>
        <dbReference type="ARBA" id="ARBA00022679"/>
    </source>
</evidence>
<organism evidence="5 6">
    <name type="scientific">Victivallis vadensis</name>
    <dbReference type="NCBI Taxonomy" id="172901"/>
    <lineage>
        <taxon>Bacteria</taxon>
        <taxon>Pseudomonadati</taxon>
        <taxon>Lentisphaerota</taxon>
        <taxon>Lentisphaeria</taxon>
        <taxon>Victivallales</taxon>
        <taxon>Victivallaceae</taxon>
        <taxon>Victivallis</taxon>
    </lineage>
</organism>
<dbReference type="EMBL" id="QEKH01000002">
    <property type="protein sequence ID" value="PVY45525.1"/>
    <property type="molecule type" value="Genomic_DNA"/>
</dbReference>